<dbReference type="Proteomes" id="UP000033966">
    <property type="component" value="Unassembled WGS sequence"/>
</dbReference>
<sequence length="268" mass="31338">MKTIQVYQELKQKVSFFYQKLKLFKYEKIKGRKLAISIVDTITLALYRQASSRATKKSLWNDFRKTLKCSYKTLVVNINKCSILCLQILKCIFLSNRQNSHIIKHTDSTDIPVCLNKNAKYHKTMKIVSSWGHSGKGLFYGLKLHLTSDLKRRILSISFASGNVGDRSQFLKLNKDLEGIFIADAGYVSEDLEKEFYIEHKRILFTKPRKNMKKVITFFQKKLYDTRMTIELNFRNLKMLYNLVSSFPRTINGYLANYIHSIVAYALR</sequence>
<name>A0A0G1L593_9BACT</name>
<dbReference type="InterPro" id="IPR025668">
    <property type="entry name" value="Tnp_DDE_dom"/>
</dbReference>
<organism evidence="2 3">
    <name type="scientific">Candidatus Jorgensenbacteria bacterium GW2011_GWA2_45_13</name>
    <dbReference type="NCBI Taxonomy" id="1618662"/>
    <lineage>
        <taxon>Bacteria</taxon>
        <taxon>Candidatus Joergenseniibacteriota</taxon>
    </lineage>
</organism>
<protein>
    <submittedName>
        <fullName evidence="2">Transposase, IS4 family</fullName>
    </submittedName>
</protein>
<reference evidence="2 3" key="1">
    <citation type="journal article" date="2015" name="Nature">
        <title>rRNA introns, odd ribosomes, and small enigmatic genomes across a large radiation of phyla.</title>
        <authorList>
            <person name="Brown C.T."/>
            <person name="Hug L.A."/>
            <person name="Thomas B.C."/>
            <person name="Sharon I."/>
            <person name="Castelle C.J."/>
            <person name="Singh A."/>
            <person name="Wilkins M.J."/>
            <person name="Williams K.H."/>
            <person name="Banfield J.F."/>
        </authorList>
    </citation>
    <scope>NUCLEOTIDE SEQUENCE [LARGE SCALE GENOMIC DNA]</scope>
</reference>
<comment type="caution">
    <text evidence="2">The sequence shown here is derived from an EMBL/GenBank/DDBJ whole genome shotgun (WGS) entry which is preliminary data.</text>
</comment>
<feature type="domain" description="Transposase DDE" evidence="1">
    <location>
        <begin position="102"/>
        <end position="242"/>
    </location>
</feature>
<dbReference type="AlphaFoldDB" id="A0A0G1L593"/>
<accession>A0A0G1L593</accession>
<evidence type="ECO:0000313" key="2">
    <source>
        <dbReference type="EMBL" id="KKT90978.1"/>
    </source>
</evidence>
<dbReference type="EMBL" id="LCKF01000021">
    <property type="protein sequence ID" value="KKT90978.1"/>
    <property type="molecule type" value="Genomic_DNA"/>
</dbReference>
<gene>
    <name evidence="2" type="ORF">UW92_C0021G0026</name>
</gene>
<dbReference type="Pfam" id="PF13612">
    <property type="entry name" value="DDE_Tnp_1_3"/>
    <property type="match status" value="1"/>
</dbReference>
<evidence type="ECO:0000313" key="3">
    <source>
        <dbReference type="Proteomes" id="UP000033966"/>
    </source>
</evidence>
<proteinExistence type="predicted"/>
<evidence type="ECO:0000259" key="1">
    <source>
        <dbReference type="Pfam" id="PF13612"/>
    </source>
</evidence>